<accession>A0A644Z348</accession>
<dbReference type="PROSITE" id="PS51257">
    <property type="entry name" value="PROKAR_LIPOPROTEIN"/>
    <property type="match status" value="1"/>
</dbReference>
<dbReference type="EMBL" id="VSSQ01007051">
    <property type="protein sequence ID" value="MPM34698.1"/>
    <property type="molecule type" value="Genomic_DNA"/>
</dbReference>
<reference evidence="1" key="1">
    <citation type="submission" date="2019-08" db="EMBL/GenBank/DDBJ databases">
        <authorList>
            <person name="Kucharzyk K."/>
            <person name="Murdoch R.W."/>
            <person name="Higgins S."/>
            <person name="Loffler F."/>
        </authorList>
    </citation>
    <scope>NUCLEOTIDE SEQUENCE</scope>
</reference>
<proteinExistence type="predicted"/>
<gene>
    <name evidence="1" type="ORF">SDC9_81285</name>
</gene>
<comment type="caution">
    <text evidence="1">The sequence shown here is derived from an EMBL/GenBank/DDBJ whole genome shotgun (WGS) entry which is preliminary data.</text>
</comment>
<protein>
    <submittedName>
        <fullName evidence="1">Uncharacterized protein</fullName>
    </submittedName>
</protein>
<dbReference type="AlphaFoldDB" id="A0A644Z348"/>
<name>A0A644Z348_9ZZZZ</name>
<sequence length="197" mass="21537">MKIFPVCGAALLGLATWSGCMEVDLTMNPDTEAVLPVSAAAVAAQSRTVDAYRQLWEAMAAEYRAGQKPVEELLDPLTNWQLARIRYRQLTTPGVDWAETSVTELWWNCQVANRQVQGLAALHQAGTAADAQLLAAQAEAAEAEAQYLAYLDTVDDVAAFTTSAKTGETLDWMKPEEIEKVLDALFLAEYCNHGKTQ</sequence>
<organism evidence="1">
    <name type="scientific">bioreactor metagenome</name>
    <dbReference type="NCBI Taxonomy" id="1076179"/>
    <lineage>
        <taxon>unclassified sequences</taxon>
        <taxon>metagenomes</taxon>
        <taxon>ecological metagenomes</taxon>
    </lineage>
</organism>
<evidence type="ECO:0000313" key="1">
    <source>
        <dbReference type="EMBL" id="MPM34698.1"/>
    </source>
</evidence>